<feature type="transmembrane region" description="Helical" evidence="6">
    <location>
        <begin position="20"/>
        <end position="37"/>
    </location>
</feature>
<feature type="transmembrane region" description="Helical" evidence="6">
    <location>
        <begin position="153"/>
        <end position="172"/>
    </location>
</feature>
<evidence type="ECO:0000256" key="4">
    <source>
        <dbReference type="ARBA" id="ARBA00022989"/>
    </source>
</evidence>
<dbReference type="Gene3D" id="1.20.1260.100">
    <property type="entry name" value="TspO/MBR protein"/>
    <property type="match status" value="1"/>
</dbReference>
<evidence type="ECO:0000256" key="2">
    <source>
        <dbReference type="ARBA" id="ARBA00007524"/>
    </source>
</evidence>
<evidence type="ECO:0000256" key="5">
    <source>
        <dbReference type="ARBA" id="ARBA00023136"/>
    </source>
</evidence>
<proteinExistence type="inferred from homology"/>
<keyword evidence="4 6" id="KW-1133">Transmembrane helix</keyword>
<keyword evidence="7" id="KW-0675">Receptor</keyword>
<dbReference type="CDD" id="cd15904">
    <property type="entry name" value="TSPO_MBR"/>
    <property type="match status" value="1"/>
</dbReference>
<dbReference type="GO" id="GO:0033013">
    <property type="term" value="P:tetrapyrrole metabolic process"/>
    <property type="evidence" value="ECO:0007669"/>
    <property type="project" value="UniProtKB-ARBA"/>
</dbReference>
<evidence type="ECO:0000313" key="8">
    <source>
        <dbReference type="Proteomes" id="UP000813385"/>
    </source>
</evidence>
<dbReference type="GO" id="GO:0005741">
    <property type="term" value="C:mitochondrial outer membrane"/>
    <property type="evidence" value="ECO:0007669"/>
    <property type="project" value="TreeGrafter"/>
</dbReference>
<name>A0A8K0XAC7_9PEZI</name>
<keyword evidence="5 6" id="KW-0472">Membrane</keyword>
<dbReference type="AlphaFoldDB" id="A0A8K0XAC7"/>
<feature type="transmembrane region" description="Helical" evidence="6">
    <location>
        <begin position="57"/>
        <end position="77"/>
    </location>
</feature>
<dbReference type="Pfam" id="PF03073">
    <property type="entry name" value="TspO_MBR"/>
    <property type="match status" value="1"/>
</dbReference>
<comment type="caution">
    <text evidence="7">The sequence shown here is derived from an EMBL/GenBank/DDBJ whole genome shotgun (WGS) entry which is preliminary data.</text>
</comment>
<evidence type="ECO:0000313" key="7">
    <source>
        <dbReference type="EMBL" id="KAH7376160.1"/>
    </source>
</evidence>
<sequence>MTTFIPALTLPRAVFDHPASSILLPVALGTAVGYSATKTRQTYERIKNPPFNPPPQVFGPVWTILYGLMGYAAWRSVRIGLSPGATAAQADLTRHGAMIYTIQLGLNLAWTPLFFVLNRPVLAVADIATLLGLNSYLAYTWGQVDRTTGLLQIPYLCWLSFATYLCAGAGYLNGWDLSDKPKSAPKGKAL</sequence>
<dbReference type="OrthoDB" id="8841220at2759"/>
<dbReference type="Proteomes" id="UP000813385">
    <property type="component" value="Unassembled WGS sequence"/>
</dbReference>
<organism evidence="7 8">
    <name type="scientific">Plectosphaerella cucumerina</name>
    <dbReference type="NCBI Taxonomy" id="40658"/>
    <lineage>
        <taxon>Eukaryota</taxon>
        <taxon>Fungi</taxon>
        <taxon>Dikarya</taxon>
        <taxon>Ascomycota</taxon>
        <taxon>Pezizomycotina</taxon>
        <taxon>Sordariomycetes</taxon>
        <taxon>Hypocreomycetidae</taxon>
        <taxon>Glomerellales</taxon>
        <taxon>Plectosphaerellaceae</taxon>
        <taxon>Plectosphaerella</taxon>
    </lineage>
</organism>
<feature type="transmembrane region" description="Helical" evidence="6">
    <location>
        <begin position="123"/>
        <end position="141"/>
    </location>
</feature>
<keyword evidence="3 6" id="KW-0812">Transmembrane</keyword>
<keyword evidence="8" id="KW-1185">Reference proteome</keyword>
<protein>
    <submittedName>
        <fullName evidence="7">Benzodiazepine receptor family protein</fullName>
    </submittedName>
</protein>
<dbReference type="PANTHER" id="PTHR10057:SF0">
    <property type="entry name" value="TRANSLOCATOR PROTEIN"/>
    <property type="match status" value="1"/>
</dbReference>
<dbReference type="InterPro" id="IPR038330">
    <property type="entry name" value="TspO/MBR-related_sf"/>
</dbReference>
<accession>A0A8K0XAC7</accession>
<evidence type="ECO:0000256" key="6">
    <source>
        <dbReference type="SAM" id="Phobius"/>
    </source>
</evidence>
<evidence type="ECO:0000256" key="3">
    <source>
        <dbReference type="ARBA" id="ARBA00022692"/>
    </source>
</evidence>
<dbReference type="EMBL" id="JAGPXD010000001">
    <property type="protein sequence ID" value="KAH7376160.1"/>
    <property type="molecule type" value="Genomic_DNA"/>
</dbReference>
<evidence type="ECO:0000256" key="1">
    <source>
        <dbReference type="ARBA" id="ARBA00004141"/>
    </source>
</evidence>
<dbReference type="PANTHER" id="PTHR10057">
    <property type="entry name" value="PERIPHERAL-TYPE BENZODIAZEPINE RECEPTOR"/>
    <property type="match status" value="1"/>
</dbReference>
<dbReference type="FunFam" id="1.20.1260.100:FF:000001">
    <property type="entry name" value="translocator protein 2"/>
    <property type="match status" value="1"/>
</dbReference>
<gene>
    <name evidence="7" type="ORF">B0T11DRAFT_17513</name>
</gene>
<comment type="similarity">
    <text evidence="2">Belongs to the TspO/BZRP family.</text>
</comment>
<dbReference type="InterPro" id="IPR004307">
    <property type="entry name" value="TspO_MBR"/>
</dbReference>
<reference evidence="7" key="1">
    <citation type="journal article" date="2021" name="Nat. Commun.">
        <title>Genetic determinants of endophytism in the Arabidopsis root mycobiome.</title>
        <authorList>
            <person name="Mesny F."/>
            <person name="Miyauchi S."/>
            <person name="Thiergart T."/>
            <person name="Pickel B."/>
            <person name="Atanasova L."/>
            <person name="Karlsson M."/>
            <person name="Huettel B."/>
            <person name="Barry K.W."/>
            <person name="Haridas S."/>
            <person name="Chen C."/>
            <person name="Bauer D."/>
            <person name="Andreopoulos W."/>
            <person name="Pangilinan J."/>
            <person name="LaButti K."/>
            <person name="Riley R."/>
            <person name="Lipzen A."/>
            <person name="Clum A."/>
            <person name="Drula E."/>
            <person name="Henrissat B."/>
            <person name="Kohler A."/>
            <person name="Grigoriev I.V."/>
            <person name="Martin F.M."/>
            <person name="Hacquard S."/>
        </authorList>
    </citation>
    <scope>NUCLEOTIDE SEQUENCE</scope>
    <source>
        <strain evidence="7">MPI-CAGE-AT-0016</strain>
    </source>
</reference>
<comment type="subcellular location">
    <subcellularLocation>
        <location evidence="1">Membrane</location>
        <topology evidence="1">Multi-pass membrane protein</topology>
    </subcellularLocation>
</comment>